<gene>
    <name evidence="7" type="ORF">INT45_005294</name>
</gene>
<dbReference type="Pfam" id="PF00850">
    <property type="entry name" value="Hist_deacetyl"/>
    <property type="match status" value="2"/>
</dbReference>
<evidence type="ECO:0000256" key="5">
    <source>
        <dbReference type="ARBA" id="ARBA00022833"/>
    </source>
</evidence>
<keyword evidence="5" id="KW-0862">Zinc</keyword>
<dbReference type="InterPro" id="IPR023801">
    <property type="entry name" value="His_deacetylse_dom"/>
</dbReference>
<comment type="cofactor">
    <cofactor evidence="1">
        <name>Zn(2+)</name>
        <dbReference type="ChEBI" id="CHEBI:29105"/>
    </cofactor>
</comment>
<feature type="domain" description="Histone deacetylase" evidence="6">
    <location>
        <begin position="27"/>
        <end position="207"/>
    </location>
</feature>
<dbReference type="SUPFAM" id="SSF52768">
    <property type="entry name" value="Arginase/deacetylase"/>
    <property type="match status" value="1"/>
</dbReference>
<dbReference type="PANTHER" id="PTHR10625:SF17">
    <property type="entry name" value="HISTONE DEACETYLASE 8"/>
    <property type="match status" value="1"/>
</dbReference>
<dbReference type="InterPro" id="IPR023696">
    <property type="entry name" value="Ureohydrolase_dom_sf"/>
</dbReference>
<dbReference type="GO" id="GO:0004407">
    <property type="term" value="F:histone deacetylase activity"/>
    <property type="evidence" value="ECO:0007669"/>
    <property type="project" value="TreeGrafter"/>
</dbReference>
<feature type="domain" description="Histone deacetylase" evidence="6">
    <location>
        <begin position="237"/>
        <end position="399"/>
    </location>
</feature>
<accession>A0A8H7S8G9</accession>
<organism evidence="7 8">
    <name type="scientific">Circinella minor</name>
    <dbReference type="NCBI Taxonomy" id="1195481"/>
    <lineage>
        <taxon>Eukaryota</taxon>
        <taxon>Fungi</taxon>
        <taxon>Fungi incertae sedis</taxon>
        <taxon>Mucoromycota</taxon>
        <taxon>Mucoromycotina</taxon>
        <taxon>Mucoromycetes</taxon>
        <taxon>Mucorales</taxon>
        <taxon>Lichtheimiaceae</taxon>
        <taxon>Circinella</taxon>
    </lineage>
</organism>
<keyword evidence="8" id="KW-1185">Reference proteome</keyword>
<sequence length="404" mass="45170">MDVIYNEDCLLHDPPFEATRGQVKPYLECPARLESIKKFIDSQPQQFNVVRPQDYSLTPILRVHEKDYVEFLQNIYKEWVDSGMPPEIAIGSAFQHPKVIGKVSQEVIKKNTLSNPLGKIGVYSFDTANAHTKDTWRSIYTSAQIALTGAHRLLKLAEEYKKRNKENNINQSVYSLCRPPGHHSTSCVAGGYCFINNAAVATRFMQEFTLEEMNAMSESFDIFDAFKSTIARAPQPADEKKKKKIMIVDIDFHHGNGTQDIFYDDPSVLYVSLHGSPGYPFFTGSIEETGQGAGEGYNINVPMDPKTTTDEIYLDNLSKTLNSSVTEKFSADIIVCSMGLDTWHEDPVAGMKGLKNVGTYYKMGQLLKTSKSSIGRPVLFIQEGGYTIEKLGLLAGRVLQGYLS</sequence>
<proteinExistence type="inferred from homology"/>
<protein>
    <recommendedName>
        <fullName evidence="6">Histone deacetylase domain-containing protein</fullName>
    </recommendedName>
</protein>
<dbReference type="GO" id="GO:0040029">
    <property type="term" value="P:epigenetic regulation of gene expression"/>
    <property type="evidence" value="ECO:0007669"/>
    <property type="project" value="TreeGrafter"/>
</dbReference>
<dbReference type="EMBL" id="JAEPRB010000037">
    <property type="protein sequence ID" value="KAG2224770.1"/>
    <property type="molecule type" value="Genomic_DNA"/>
</dbReference>
<evidence type="ECO:0000313" key="8">
    <source>
        <dbReference type="Proteomes" id="UP000646827"/>
    </source>
</evidence>
<dbReference type="AlphaFoldDB" id="A0A8H7S8G9"/>
<dbReference type="PANTHER" id="PTHR10625">
    <property type="entry name" value="HISTONE DEACETYLASE HDAC1-RELATED"/>
    <property type="match status" value="1"/>
</dbReference>
<dbReference type="OrthoDB" id="424012at2759"/>
<comment type="similarity">
    <text evidence="2">Belongs to the histone deacetylase family.</text>
</comment>
<dbReference type="InterPro" id="IPR037138">
    <property type="entry name" value="His_deacetylse_dom_sf"/>
</dbReference>
<dbReference type="GO" id="GO:0016787">
    <property type="term" value="F:hydrolase activity"/>
    <property type="evidence" value="ECO:0007669"/>
    <property type="project" value="UniProtKB-KW"/>
</dbReference>
<comment type="caution">
    <text evidence="7">The sequence shown here is derived from an EMBL/GenBank/DDBJ whole genome shotgun (WGS) entry which is preliminary data.</text>
</comment>
<reference evidence="7 8" key="1">
    <citation type="submission" date="2020-12" db="EMBL/GenBank/DDBJ databases">
        <title>Metabolic potential, ecology and presence of endohyphal bacteria is reflected in genomic diversity of Mucoromycotina.</title>
        <authorList>
            <person name="Muszewska A."/>
            <person name="Okrasinska A."/>
            <person name="Steczkiewicz K."/>
            <person name="Drgas O."/>
            <person name="Orlowska M."/>
            <person name="Perlinska-Lenart U."/>
            <person name="Aleksandrzak-Piekarczyk T."/>
            <person name="Szatraj K."/>
            <person name="Zielenkiewicz U."/>
            <person name="Pilsyk S."/>
            <person name="Malc E."/>
            <person name="Mieczkowski P."/>
            <person name="Kruszewska J.S."/>
            <person name="Biernat P."/>
            <person name="Pawlowska J."/>
        </authorList>
    </citation>
    <scope>NUCLEOTIDE SEQUENCE [LARGE SCALE GENOMIC DNA]</scope>
    <source>
        <strain evidence="7 8">CBS 142.35</strain>
    </source>
</reference>
<evidence type="ECO:0000256" key="2">
    <source>
        <dbReference type="ARBA" id="ARBA00005947"/>
    </source>
</evidence>
<dbReference type="GO" id="GO:0046872">
    <property type="term" value="F:metal ion binding"/>
    <property type="evidence" value="ECO:0007669"/>
    <property type="project" value="UniProtKB-KW"/>
</dbReference>
<name>A0A8H7S8G9_9FUNG</name>
<keyword evidence="3" id="KW-0479">Metal-binding</keyword>
<keyword evidence="4" id="KW-0378">Hydrolase</keyword>
<evidence type="ECO:0000256" key="4">
    <source>
        <dbReference type="ARBA" id="ARBA00022801"/>
    </source>
</evidence>
<dbReference type="Proteomes" id="UP000646827">
    <property type="component" value="Unassembled WGS sequence"/>
</dbReference>
<evidence type="ECO:0000313" key="7">
    <source>
        <dbReference type="EMBL" id="KAG2224770.1"/>
    </source>
</evidence>
<evidence type="ECO:0000256" key="1">
    <source>
        <dbReference type="ARBA" id="ARBA00001947"/>
    </source>
</evidence>
<evidence type="ECO:0000259" key="6">
    <source>
        <dbReference type="Pfam" id="PF00850"/>
    </source>
</evidence>
<dbReference type="CDD" id="cd10001">
    <property type="entry name" value="HDAC_classII_APAH"/>
    <property type="match status" value="1"/>
</dbReference>
<evidence type="ECO:0000256" key="3">
    <source>
        <dbReference type="ARBA" id="ARBA00022723"/>
    </source>
</evidence>
<dbReference type="Gene3D" id="3.40.800.20">
    <property type="entry name" value="Histone deacetylase domain"/>
    <property type="match status" value="1"/>
</dbReference>